<evidence type="ECO:0000313" key="4">
    <source>
        <dbReference type="Proteomes" id="UP001221411"/>
    </source>
</evidence>
<protein>
    <submittedName>
        <fullName evidence="3">Effector-associated domain EAD1-containing protein</fullName>
    </submittedName>
</protein>
<dbReference type="InterPro" id="IPR004843">
    <property type="entry name" value="Calcineurin-like_PHP"/>
</dbReference>
<dbReference type="InterPro" id="IPR051158">
    <property type="entry name" value="Metallophosphoesterase_sf"/>
</dbReference>
<accession>A0ABT5ES99</accession>
<dbReference type="Gene3D" id="3.60.21.10">
    <property type="match status" value="1"/>
</dbReference>
<dbReference type="InterPro" id="IPR029052">
    <property type="entry name" value="Metallo-depent_PP-like"/>
</dbReference>
<dbReference type="Proteomes" id="UP001221411">
    <property type="component" value="Unassembled WGS sequence"/>
</dbReference>
<dbReference type="SUPFAM" id="SSF56300">
    <property type="entry name" value="Metallo-dependent phosphatases"/>
    <property type="match status" value="1"/>
</dbReference>
<dbReference type="Pfam" id="PF00149">
    <property type="entry name" value="Metallophos"/>
    <property type="match status" value="1"/>
</dbReference>
<dbReference type="Pfam" id="PF19955">
    <property type="entry name" value="EAD1"/>
    <property type="match status" value="1"/>
</dbReference>
<dbReference type="EMBL" id="JAQNDO010000001">
    <property type="protein sequence ID" value="MDC0744695.1"/>
    <property type="molecule type" value="Genomic_DNA"/>
</dbReference>
<reference evidence="3 4" key="1">
    <citation type="submission" date="2022-11" db="EMBL/GenBank/DDBJ databases">
        <title>Minimal conservation of predation-associated metabolite biosynthetic gene clusters underscores biosynthetic potential of Myxococcota including descriptions for ten novel species: Archangium lansinium sp. nov., Myxococcus landrumus sp. nov., Nannocystis bai.</title>
        <authorList>
            <person name="Ahearne A."/>
            <person name="Stevens C."/>
            <person name="Dowd S."/>
        </authorList>
    </citation>
    <scope>NUCLEOTIDE SEQUENCE [LARGE SCALE GENOMIC DNA]</scope>
    <source>
        <strain evidence="3 4">RJM3</strain>
    </source>
</reference>
<dbReference type="InterPro" id="IPR045430">
    <property type="entry name" value="EAD1"/>
</dbReference>
<dbReference type="RefSeq" id="WP_271921505.1">
    <property type="nucleotide sequence ID" value="NZ_JAQNDO010000001.1"/>
</dbReference>
<organism evidence="3 4">
    <name type="scientific">Polyangium mundeleinium</name>
    <dbReference type="NCBI Taxonomy" id="2995306"/>
    <lineage>
        <taxon>Bacteria</taxon>
        <taxon>Pseudomonadati</taxon>
        <taxon>Myxococcota</taxon>
        <taxon>Polyangia</taxon>
        <taxon>Polyangiales</taxon>
        <taxon>Polyangiaceae</taxon>
        <taxon>Polyangium</taxon>
    </lineage>
</organism>
<gene>
    <name evidence="3" type="ORF">POL67_25415</name>
</gene>
<keyword evidence="4" id="KW-1185">Reference proteome</keyword>
<evidence type="ECO:0000313" key="3">
    <source>
        <dbReference type="EMBL" id="MDC0744695.1"/>
    </source>
</evidence>
<feature type="domain" description="Calcineurin-like phosphoesterase" evidence="1">
    <location>
        <begin position="14"/>
        <end position="255"/>
    </location>
</feature>
<evidence type="ECO:0000259" key="2">
    <source>
        <dbReference type="Pfam" id="PF19955"/>
    </source>
</evidence>
<dbReference type="PANTHER" id="PTHR31302">
    <property type="entry name" value="TRANSMEMBRANE PROTEIN WITH METALLOPHOSPHOESTERASE DOMAIN-RELATED"/>
    <property type="match status" value="1"/>
</dbReference>
<name>A0ABT5ES99_9BACT</name>
<comment type="caution">
    <text evidence="3">The sequence shown here is derived from an EMBL/GenBank/DDBJ whole genome shotgun (WGS) entry which is preliminary data.</text>
</comment>
<proteinExistence type="predicted"/>
<sequence length="456" mass="49192">MPIKASSRPLFTWLHLSDLHIGHGGPTHRSNQRLVLEELRADASKLGDLSVPRPDAILLTGDVAFSGAATQYADARAWLQEVAAAVGLGLDRVFAVPGNHDVDRAADKDSATGQLVEALRDGTKELDTALATPEAQARLEWRTRAYLDFASGLGKVEVGPSASFWTARLEGREGLRVRLVGFHTALLSADDRDQGNLRLGQGAIVGALPRAPEAGELVLVLTHHPLDQGWLKDEAEVLGWVRRRAHVHLCGHVHEAESRAVWAGSGVGLLHVVAGPAHGERMPQGVPAGHGYNVASVVVGADGATRLRIWPRRWSDANKDFRMHVDHVDEARGYAEHGIAVGISGAKAARVGETPQMGLPRAPRLRPGLTMPLRRALEEALLSGFRREDELAMMVRHGLGKNLAEMVGMGRPLRLIVFDLVEAAEAGGFTRELVQAAWEANQDNEELGAVATRILC</sequence>
<evidence type="ECO:0000259" key="1">
    <source>
        <dbReference type="Pfam" id="PF00149"/>
    </source>
</evidence>
<dbReference type="PANTHER" id="PTHR31302:SF0">
    <property type="entry name" value="TRANSMEMBRANE PROTEIN WITH METALLOPHOSPHOESTERASE DOMAIN"/>
    <property type="match status" value="1"/>
</dbReference>
<feature type="domain" description="Effector-associated" evidence="2">
    <location>
        <begin position="369"/>
        <end position="454"/>
    </location>
</feature>